<evidence type="ECO:0000313" key="4">
    <source>
        <dbReference type="EMBL" id="RJT77814.1"/>
    </source>
</evidence>
<dbReference type="EMBL" id="QZVT01000008">
    <property type="protein sequence ID" value="RJT77814.1"/>
    <property type="molecule type" value="Genomic_DNA"/>
</dbReference>
<dbReference type="GO" id="GO:0019684">
    <property type="term" value="P:photosynthesis, light reaction"/>
    <property type="evidence" value="ECO:0007669"/>
    <property type="project" value="InterPro"/>
</dbReference>
<dbReference type="InterPro" id="IPR052967">
    <property type="entry name" value="Stress_Response_Assoc"/>
</dbReference>
<feature type="region of interest" description="Disordered" evidence="1">
    <location>
        <begin position="276"/>
        <end position="306"/>
    </location>
</feature>
<comment type="caution">
    <text evidence="4">The sequence shown here is derived from an EMBL/GenBank/DDBJ whole genome shotgun (WGS) entry which is preliminary data.</text>
</comment>
<proteinExistence type="predicted"/>
<dbReference type="PANTHER" id="PTHR38463:SF1">
    <property type="entry name" value="STRESS RESPONSE PROTEIN YSNF"/>
    <property type="match status" value="1"/>
</dbReference>
<evidence type="ECO:0000313" key="5">
    <source>
        <dbReference type="Proteomes" id="UP000272560"/>
    </source>
</evidence>
<dbReference type="Gene3D" id="3.90.50.10">
    <property type="entry name" value="Photosynthetic Reaction Center, subunit H, domain 2"/>
    <property type="match status" value="1"/>
</dbReference>
<organism evidence="4 5">
    <name type="scientific">Arthrobacter cheniae</name>
    <dbReference type="NCBI Taxonomy" id="1258888"/>
    <lineage>
        <taxon>Bacteria</taxon>
        <taxon>Bacillati</taxon>
        <taxon>Actinomycetota</taxon>
        <taxon>Actinomycetes</taxon>
        <taxon>Micrococcales</taxon>
        <taxon>Micrococcaceae</taxon>
        <taxon>Arthrobacter</taxon>
    </lineage>
</organism>
<feature type="compositionally biased region" description="Basic and acidic residues" evidence="1">
    <location>
        <begin position="77"/>
        <end position="86"/>
    </location>
</feature>
<feature type="compositionally biased region" description="Basic and acidic residues" evidence="1">
    <location>
        <begin position="181"/>
        <end position="196"/>
    </location>
</feature>
<dbReference type="InterPro" id="IPR019060">
    <property type="entry name" value="DUF2382"/>
</dbReference>
<feature type="domain" description="PRC-barrel" evidence="2">
    <location>
        <begin position="16"/>
        <end position="75"/>
    </location>
</feature>
<evidence type="ECO:0000259" key="3">
    <source>
        <dbReference type="Pfam" id="PF09557"/>
    </source>
</evidence>
<feature type="domain" description="DUF2382" evidence="3">
    <location>
        <begin position="182"/>
        <end position="294"/>
    </location>
</feature>
<protein>
    <submittedName>
        <fullName evidence="4">DUF2382 domain-containing protein</fullName>
    </submittedName>
</protein>
<dbReference type="AlphaFoldDB" id="A0A3A5M8G3"/>
<dbReference type="InterPro" id="IPR027275">
    <property type="entry name" value="PRC-brl_dom"/>
</dbReference>
<sequence>MITQNHIDTLLGNGGNVVGADGEKIGSIGQVYLDDQTGEPSWVTAKTGLFGTSESFVPLQGADVEGHDVRVPYSKHQVKDAPRVESDGNLSPEEEDRLYRHYEIGGGTSGYSDTTTTSGTSGYSDTTTSGTVGQGDRDVDIDTTSGRHSGRTDTDASTRSNTTDTRGTVGHDTSGPTTDEAMTRSEEQLRVGTERREVGSARLRKYVVTENVTQTVPVSREEVRVEREPITDANRDNAYDGPAISEEEHEVTLHAERPVVDKEAVPVERVRLDKETVTSNETVSGEVRKEEIEVEGADDTRRGNNL</sequence>
<dbReference type="GO" id="GO:0030077">
    <property type="term" value="C:plasma membrane light-harvesting complex"/>
    <property type="evidence" value="ECO:0007669"/>
    <property type="project" value="InterPro"/>
</dbReference>
<gene>
    <name evidence="4" type="ORF">D6T63_14810</name>
</gene>
<dbReference type="InterPro" id="IPR014747">
    <property type="entry name" value="Bac_photo_RC_H_C"/>
</dbReference>
<dbReference type="Pfam" id="PF05239">
    <property type="entry name" value="PRC"/>
    <property type="match status" value="1"/>
</dbReference>
<feature type="compositionally biased region" description="Low complexity" evidence="1">
    <location>
        <begin position="110"/>
        <end position="131"/>
    </location>
</feature>
<name>A0A3A5M8G3_9MICC</name>
<dbReference type="RefSeq" id="WP_120149831.1">
    <property type="nucleotide sequence ID" value="NZ_QZVT01000008.1"/>
</dbReference>
<evidence type="ECO:0000256" key="1">
    <source>
        <dbReference type="SAM" id="MobiDB-lite"/>
    </source>
</evidence>
<dbReference type="Pfam" id="PF09557">
    <property type="entry name" value="DUF2382"/>
    <property type="match status" value="1"/>
</dbReference>
<dbReference type="PANTHER" id="PTHR38463">
    <property type="entry name" value="STRESS RESPONSE PROTEIN YSNF"/>
    <property type="match status" value="1"/>
</dbReference>
<accession>A0A3A5M8G3</accession>
<reference evidence="4 5" key="1">
    <citation type="submission" date="2018-09" db="EMBL/GenBank/DDBJ databases">
        <title>Novel species of Arthrobacter.</title>
        <authorList>
            <person name="Liu Q."/>
            <person name="Xin Y.-H."/>
        </authorList>
    </citation>
    <scope>NUCLEOTIDE SEQUENCE [LARGE SCALE GENOMIC DNA]</scope>
    <source>
        <strain evidence="4 5">Hz2</strain>
    </source>
</reference>
<dbReference type="SUPFAM" id="SSF50346">
    <property type="entry name" value="PRC-barrel domain"/>
    <property type="match status" value="1"/>
</dbReference>
<keyword evidence="5" id="KW-1185">Reference proteome</keyword>
<feature type="region of interest" description="Disordered" evidence="1">
    <location>
        <begin position="73"/>
        <end position="196"/>
    </location>
</feature>
<evidence type="ECO:0000259" key="2">
    <source>
        <dbReference type="Pfam" id="PF05239"/>
    </source>
</evidence>
<dbReference type="OrthoDB" id="3712018at2"/>
<feature type="compositionally biased region" description="Polar residues" evidence="1">
    <location>
        <begin position="157"/>
        <end position="166"/>
    </location>
</feature>
<dbReference type="Proteomes" id="UP000272560">
    <property type="component" value="Unassembled WGS sequence"/>
</dbReference>
<dbReference type="InterPro" id="IPR011033">
    <property type="entry name" value="PRC_barrel-like_sf"/>
</dbReference>